<dbReference type="PROSITE" id="PS50929">
    <property type="entry name" value="ABC_TM1F"/>
    <property type="match status" value="1"/>
</dbReference>
<feature type="transmembrane region" description="Helical" evidence="11">
    <location>
        <begin position="165"/>
        <end position="185"/>
    </location>
</feature>
<keyword evidence="9" id="KW-0445">Lipid transport</keyword>
<keyword evidence="5" id="KW-0547">Nucleotide-binding</keyword>
<dbReference type="InterPro" id="IPR036640">
    <property type="entry name" value="ABC1_TM_sf"/>
</dbReference>
<dbReference type="Pfam" id="PF00005">
    <property type="entry name" value="ABC_tran"/>
    <property type="match status" value="1"/>
</dbReference>
<dbReference type="InterPro" id="IPR003593">
    <property type="entry name" value="AAA+_ATPase"/>
</dbReference>
<dbReference type="PROSITE" id="PS50893">
    <property type="entry name" value="ABC_TRANSPORTER_2"/>
    <property type="match status" value="1"/>
</dbReference>
<keyword evidence="4 11" id="KW-0812">Transmembrane</keyword>
<dbReference type="Proteomes" id="UP001630969">
    <property type="component" value="Unassembled WGS sequence"/>
</dbReference>
<evidence type="ECO:0000256" key="6">
    <source>
        <dbReference type="ARBA" id="ARBA00022840"/>
    </source>
</evidence>
<dbReference type="CDD" id="cd18552">
    <property type="entry name" value="ABC_6TM_MsbA_like"/>
    <property type="match status" value="1"/>
</dbReference>
<dbReference type="SMART" id="SM00382">
    <property type="entry name" value="AAA"/>
    <property type="match status" value="1"/>
</dbReference>
<evidence type="ECO:0000313" key="15">
    <source>
        <dbReference type="Proteomes" id="UP001630969"/>
    </source>
</evidence>
<dbReference type="RefSeq" id="WP_392442355.1">
    <property type="nucleotide sequence ID" value="NZ_JBGXBU010000001.1"/>
</dbReference>
<organism evidence="14 15">
    <name type="scientific">Aeromonas bivalvium</name>
    <dbReference type="NCBI Taxonomy" id="440079"/>
    <lineage>
        <taxon>Bacteria</taxon>
        <taxon>Pseudomonadati</taxon>
        <taxon>Pseudomonadota</taxon>
        <taxon>Gammaproteobacteria</taxon>
        <taxon>Aeromonadales</taxon>
        <taxon>Aeromonadaceae</taxon>
        <taxon>Aeromonas</taxon>
    </lineage>
</organism>
<keyword evidence="8 11" id="KW-1133">Transmembrane helix</keyword>
<dbReference type="SUPFAM" id="SSF90123">
    <property type="entry name" value="ABC transporter transmembrane region"/>
    <property type="match status" value="1"/>
</dbReference>
<feature type="transmembrane region" description="Helical" evidence="11">
    <location>
        <begin position="245"/>
        <end position="272"/>
    </location>
</feature>
<name>A0ABW9GMC1_9GAMM</name>
<dbReference type="InterPro" id="IPR027417">
    <property type="entry name" value="P-loop_NTPase"/>
</dbReference>
<sequence length="592" mass="65174">MQQDTSQESWPVFKRLLGYVRDRKLGLVGGIIGMLGYAAVDTTFVYSIKPLIDQGINGNDKTVLTWMPFFVLGIVALRGVATFLSNFCMAWVGNHVVLKLQQEVFNHLMAMPMSFFDRQNTGALLSKVTYDASQVSSAASSTLVSIVREGATVIGLLGLMFWHSWQLSIIFLVVGPVVGVLISFISRRFRTISRQIQKAMGNITTSTEQMLKGHKEVLMFGGQEVESKRFFRVSNHMRQQNMKMVAANAIGTPVVQTVASIALAVFLYVATIDGVRETLTAGTFTVMITSMMMLLKPLKSLTDINNQFQKGITACQSLFGLLDSAPEQDTGTRTLDRARGEIEFRNVTFTYPTKQTPALHNVSFKVEAGKSVALVGRSGSGKSTIASLLTRFYDIDEGEILLDGVNIREYRLSELRKQFALVSQQVHLFNDTVASNIAYAAEDRYDREQIRHAAIVAHADEFVSKMSDGYDTLVGENGASLSGGQRQRIAIARAMLRDAPVLLLDEATSALDTESERHIQAAIDELCKARTSLVIAHRLSTIEKADEILVIDEGRIVERGDHGTLMAHGGTYAQLRAIQFGHPDHAPVSDPA</sequence>
<dbReference type="Gene3D" id="1.20.1560.10">
    <property type="entry name" value="ABC transporter type 1, transmembrane domain"/>
    <property type="match status" value="1"/>
</dbReference>
<dbReference type="PROSITE" id="PS00211">
    <property type="entry name" value="ABC_TRANSPORTER_1"/>
    <property type="match status" value="1"/>
</dbReference>
<evidence type="ECO:0000256" key="1">
    <source>
        <dbReference type="ARBA" id="ARBA00004651"/>
    </source>
</evidence>
<protein>
    <submittedName>
        <fullName evidence="14">Lipid A ABC transporter ATP-binding protein/permease MsbA</fullName>
    </submittedName>
</protein>
<accession>A0ABW9GMC1</accession>
<evidence type="ECO:0000256" key="5">
    <source>
        <dbReference type="ARBA" id="ARBA00022741"/>
    </source>
</evidence>
<gene>
    <name evidence="14" type="primary">msbA</name>
    <name evidence="14" type="ORF">ACEUDJ_03550</name>
</gene>
<evidence type="ECO:0000256" key="9">
    <source>
        <dbReference type="ARBA" id="ARBA00023055"/>
    </source>
</evidence>
<evidence type="ECO:0000259" key="12">
    <source>
        <dbReference type="PROSITE" id="PS50893"/>
    </source>
</evidence>
<feature type="domain" description="ABC transmembrane type-1" evidence="13">
    <location>
        <begin position="28"/>
        <end position="310"/>
    </location>
</feature>
<dbReference type="InterPro" id="IPR011527">
    <property type="entry name" value="ABC1_TM_dom"/>
</dbReference>
<keyword evidence="3" id="KW-1003">Cell membrane</keyword>
<dbReference type="InterPro" id="IPR039421">
    <property type="entry name" value="Type_1_exporter"/>
</dbReference>
<dbReference type="GeneID" id="97219143"/>
<dbReference type="InterPro" id="IPR011917">
    <property type="entry name" value="ABC_transpr_lipidA"/>
</dbReference>
<dbReference type="NCBIfam" id="NF008381">
    <property type="entry name" value="PRK11176.1"/>
    <property type="match status" value="1"/>
</dbReference>
<feature type="transmembrane region" description="Helical" evidence="11">
    <location>
        <begin position="69"/>
        <end position="92"/>
    </location>
</feature>
<feature type="domain" description="ABC transporter" evidence="12">
    <location>
        <begin position="342"/>
        <end position="578"/>
    </location>
</feature>
<evidence type="ECO:0000256" key="2">
    <source>
        <dbReference type="ARBA" id="ARBA00022448"/>
    </source>
</evidence>
<evidence type="ECO:0000256" key="8">
    <source>
        <dbReference type="ARBA" id="ARBA00022989"/>
    </source>
</evidence>
<evidence type="ECO:0000256" key="7">
    <source>
        <dbReference type="ARBA" id="ARBA00022967"/>
    </source>
</evidence>
<evidence type="ECO:0000259" key="13">
    <source>
        <dbReference type="PROSITE" id="PS50929"/>
    </source>
</evidence>
<dbReference type="InterPro" id="IPR003439">
    <property type="entry name" value="ABC_transporter-like_ATP-bd"/>
</dbReference>
<evidence type="ECO:0000256" key="10">
    <source>
        <dbReference type="ARBA" id="ARBA00023136"/>
    </source>
</evidence>
<dbReference type="EMBL" id="JBGXBU010000001">
    <property type="protein sequence ID" value="MFM4891952.1"/>
    <property type="molecule type" value="Genomic_DNA"/>
</dbReference>
<dbReference type="SUPFAM" id="SSF52540">
    <property type="entry name" value="P-loop containing nucleoside triphosphate hydrolases"/>
    <property type="match status" value="1"/>
</dbReference>
<evidence type="ECO:0000313" key="14">
    <source>
        <dbReference type="EMBL" id="MFM4891952.1"/>
    </source>
</evidence>
<comment type="subcellular location">
    <subcellularLocation>
        <location evidence="1">Cell membrane</location>
        <topology evidence="1">Multi-pass membrane protein</topology>
    </subcellularLocation>
</comment>
<feature type="transmembrane region" description="Helical" evidence="11">
    <location>
        <begin position="25"/>
        <end position="48"/>
    </location>
</feature>
<dbReference type="InterPro" id="IPR017871">
    <property type="entry name" value="ABC_transporter-like_CS"/>
</dbReference>
<dbReference type="Gene3D" id="3.40.50.300">
    <property type="entry name" value="P-loop containing nucleotide triphosphate hydrolases"/>
    <property type="match status" value="1"/>
</dbReference>
<keyword evidence="6 14" id="KW-0067">ATP-binding</keyword>
<keyword evidence="2" id="KW-0813">Transport</keyword>
<evidence type="ECO:0000256" key="4">
    <source>
        <dbReference type="ARBA" id="ARBA00022692"/>
    </source>
</evidence>
<reference evidence="14 15" key="1">
    <citation type="submission" date="2024-09" db="EMBL/GenBank/DDBJ databases">
        <title>Aeromonas strains Genome sequencing and assembly.</title>
        <authorList>
            <person name="Hu X."/>
            <person name="Tang B."/>
        </authorList>
    </citation>
    <scope>NUCLEOTIDE SEQUENCE [LARGE SCALE GENOMIC DNA]</scope>
    <source>
        <strain evidence="14 15">NB23SCDHY001</strain>
    </source>
</reference>
<evidence type="ECO:0000256" key="3">
    <source>
        <dbReference type="ARBA" id="ARBA00022475"/>
    </source>
</evidence>
<dbReference type="NCBIfam" id="TIGR02203">
    <property type="entry name" value="MsbA_lipidA"/>
    <property type="match status" value="1"/>
</dbReference>
<dbReference type="PANTHER" id="PTHR43394">
    <property type="entry name" value="ATP-DEPENDENT PERMEASE MDL1, MITOCHONDRIAL"/>
    <property type="match status" value="1"/>
</dbReference>
<dbReference type="GO" id="GO:0005524">
    <property type="term" value="F:ATP binding"/>
    <property type="evidence" value="ECO:0007669"/>
    <property type="project" value="UniProtKB-KW"/>
</dbReference>
<evidence type="ECO:0000256" key="11">
    <source>
        <dbReference type="SAM" id="Phobius"/>
    </source>
</evidence>
<proteinExistence type="predicted"/>
<keyword evidence="7" id="KW-1278">Translocase</keyword>
<dbReference type="Pfam" id="PF00664">
    <property type="entry name" value="ABC_membrane"/>
    <property type="match status" value="1"/>
</dbReference>
<keyword evidence="10 11" id="KW-0472">Membrane</keyword>
<comment type="caution">
    <text evidence="14">The sequence shown here is derived from an EMBL/GenBank/DDBJ whole genome shotgun (WGS) entry which is preliminary data.</text>
</comment>
<keyword evidence="15" id="KW-1185">Reference proteome</keyword>
<dbReference type="PANTHER" id="PTHR43394:SF1">
    <property type="entry name" value="ATP-BINDING CASSETTE SUB-FAMILY B MEMBER 10, MITOCHONDRIAL"/>
    <property type="match status" value="1"/>
</dbReference>